<comment type="caution">
    <text evidence="2">The sequence shown here is derived from an EMBL/GenBank/DDBJ whole genome shotgun (WGS) entry which is preliminary data.</text>
</comment>
<gene>
    <name evidence="2" type="ORF">GJ744_005369</name>
</gene>
<dbReference type="PANTHER" id="PTHR33112:SF10">
    <property type="entry name" value="TOL"/>
    <property type="match status" value="1"/>
</dbReference>
<dbReference type="AlphaFoldDB" id="A0A8H7E7K2"/>
<dbReference type="Proteomes" id="UP000606974">
    <property type="component" value="Unassembled WGS sequence"/>
</dbReference>
<organism evidence="2 3">
    <name type="scientific">Endocarpon pusillum</name>
    <dbReference type="NCBI Taxonomy" id="364733"/>
    <lineage>
        <taxon>Eukaryota</taxon>
        <taxon>Fungi</taxon>
        <taxon>Dikarya</taxon>
        <taxon>Ascomycota</taxon>
        <taxon>Pezizomycotina</taxon>
        <taxon>Eurotiomycetes</taxon>
        <taxon>Chaetothyriomycetidae</taxon>
        <taxon>Verrucariales</taxon>
        <taxon>Verrucariaceae</taxon>
        <taxon>Endocarpon</taxon>
    </lineage>
</organism>
<proteinExistence type="predicted"/>
<sequence length="243" mass="28323">MNETSPLCAVCAEFLHSWRRRHGFAKTHHNDMKSLTEAVRSRCYICTIVWDCHFTDKKAATASRTDFRRTGWTWQRDEPEEGVVCFSVDISITMADANYVTKQVFFRLVDCEGSKFRRYFLYRNLPPATSSLSSLGVAYSWYLACRAMHKACRRLQRGSNWYPTRLLDVGVPGDVKWKLHICAEDKLISPTYMTISYRWGSLPSLMLVQSNINELRRGKLTDELPQTFRDAIIVLHRFSIRYL</sequence>
<evidence type="ECO:0000259" key="1">
    <source>
        <dbReference type="Pfam" id="PF06985"/>
    </source>
</evidence>
<protein>
    <recommendedName>
        <fullName evidence="1">Heterokaryon incompatibility domain-containing protein</fullName>
    </recommendedName>
</protein>
<feature type="domain" description="Heterokaryon incompatibility" evidence="1">
    <location>
        <begin position="192"/>
        <end position="243"/>
    </location>
</feature>
<dbReference type="PANTHER" id="PTHR33112">
    <property type="entry name" value="DOMAIN PROTEIN, PUTATIVE-RELATED"/>
    <property type="match status" value="1"/>
</dbReference>
<dbReference type="OrthoDB" id="5347061at2759"/>
<name>A0A8H7E7K2_9EURO</name>
<keyword evidence="3" id="KW-1185">Reference proteome</keyword>
<evidence type="ECO:0000313" key="3">
    <source>
        <dbReference type="Proteomes" id="UP000606974"/>
    </source>
</evidence>
<evidence type="ECO:0000313" key="2">
    <source>
        <dbReference type="EMBL" id="KAF7511138.1"/>
    </source>
</evidence>
<accession>A0A8H7E7K2</accession>
<dbReference type="EMBL" id="JAACFV010000023">
    <property type="protein sequence ID" value="KAF7511138.1"/>
    <property type="molecule type" value="Genomic_DNA"/>
</dbReference>
<dbReference type="InterPro" id="IPR010730">
    <property type="entry name" value="HET"/>
</dbReference>
<dbReference type="Pfam" id="PF06985">
    <property type="entry name" value="HET"/>
    <property type="match status" value="1"/>
</dbReference>
<reference evidence="2" key="1">
    <citation type="submission" date="2020-02" db="EMBL/GenBank/DDBJ databases">
        <authorList>
            <person name="Palmer J.M."/>
        </authorList>
    </citation>
    <scope>NUCLEOTIDE SEQUENCE</scope>
    <source>
        <strain evidence="2">EPUS1.4</strain>
        <tissue evidence="2">Thallus</tissue>
    </source>
</reference>